<proteinExistence type="predicted"/>
<dbReference type="STRING" id="564137.SAMN04488238_103324"/>
<organism evidence="1 2">
    <name type="scientific">Roseicitreum antarcticum</name>
    <dbReference type="NCBI Taxonomy" id="564137"/>
    <lineage>
        <taxon>Bacteria</taxon>
        <taxon>Pseudomonadati</taxon>
        <taxon>Pseudomonadota</taxon>
        <taxon>Alphaproteobacteria</taxon>
        <taxon>Rhodobacterales</taxon>
        <taxon>Paracoccaceae</taxon>
        <taxon>Roseicitreum</taxon>
    </lineage>
</organism>
<protein>
    <submittedName>
        <fullName evidence="1">Uncharacterized protein</fullName>
    </submittedName>
</protein>
<dbReference type="AlphaFoldDB" id="A0A1H2WB67"/>
<dbReference type="Proteomes" id="UP000198539">
    <property type="component" value="Unassembled WGS sequence"/>
</dbReference>
<sequence length="208" mass="23363">MAATLSLVAGASGIFEYPIPCALRLSGHSWVAFDYVRWDRSTFRIRADLEVKGVFLDLLGASQKETPVGTLPVEEDLQADAANVTLDVWRRLMARPVGPLYGWKQCVCDDGSIRLYHPVVLEVVQEALKYKLRNAQRAETDRERKRLEDLPGQVLRAGCTKAMSEDQGFLVQLDQYLLEHLPLGRNRTALVVRRAVEQMQTGVTDPVL</sequence>
<accession>A0A1H2WB67</accession>
<dbReference type="RefSeq" id="WP_092886869.1">
    <property type="nucleotide sequence ID" value="NZ_CP061498.1"/>
</dbReference>
<dbReference type="EMBL" id="FNOM01000003">
    <property type="protein sequence ID" value="SDW77765.1"/>
    <property type="molecule type" value="Genomic_DNA"/>
</dbReference>
<evidence type="ECO:0000313" key="2">
    <source>
        <dbReference type="Proteomes" id="UP000198539"/>
    </source>
</evidence>
<evidence type="ECO:0000313" key="1">
    <source>
        <dbReference type="EMBL" id="SDW77765.1"/>
    </source>
</evidence>
<reference evidence="1 2" key="1">
    <citation type="submission" date="2016-10" db="EMBL/GenBank/DDBJ databases">
        <authorList>
            <person name="de Groot N.N."/>
        </authorList>
    </citation>
    <scope>NUCLEOTIDE SEQUENCE [LARGE SCALE GENOMIC DNA]</scope>
    <source>
        <strain evidence="1 2">CGMCC 1.8894</strain>
    </source>
</reference>
<gene>
    <name evidence="1" type="ORF">SAMN04488238_103324</name>
</gene>
<name>A0A1H2WB67_9RHOB</name>
<keyword evidence="2" id="KW-1185">Reference proteome</keyword>
<dbReference type="OrthoDB" id="7828060at2"/>